<gene>
    <name evidence="1" type="ORF">K933_15084</name>
</gene>
<evidence type="ECO:0000313" key="2">
    <source>
        <dbReference type="Proteomes" id="UP000017840"/>
    </source>
</evidence>
<evidence type="ECO:0000313" key="1">
    <source>
        <dbReference type="EMBL" id="ESP87200.1"/>
    </source>
</evidence>
<sequence>MLARLRSEHPTAAVRTGELLTNAGAEERIRLRHSLLPVLAEADLVCWDRERDLVSRGPEFDAALPFLDLIEERESDSTTRNLPA</sequence>
<comment type="caution">
    <text evidence="1">The sequence shown here is derived from an EMBL/GenBank/DDBJ whole genome shotgun (WGS) entry which is preliminary data.</text>
</comment>
<organism evidence="1 2">
    <name type="scientific">Candidatus Halobonum tyrrellensis G22</name>
    <dbReference type="NCBI Taxonomy" id="1324957"/>
    <lineage>
        <taxon>Archaea</taxon>
        <taxon>Methanobacteriati</taxon>
        <taxon>Methanobacteriota</taxon>
        <taxon>Stenosarchaea group</taxon>
        <taxon>Halobacteria</taxon>
        <taxon>Halobacteriales</taxon>
        <taxon>Haloferacaceae</taxon>
        <taxon>Candidatus Halobonum</taxon>
    </lineage>
</organism>
<dbReference type="AlphaFoldDB" id="V4H908"/>
<dbReference type="Proteomes" id="UP000017840">
    <property type="component" value="Unassembled WGS sequence"/>
</dbReference>
<reference evidence="1 2" key="1">
    <citation type="journal article" date="2013" name="Genome Announc.">
        <title>Draft Genome Sequence of 'Candidatus Halobonum tyrrellensis' Strain G22, Isolated from the Hypersaline Waters of Lake Tyrrell, Australia.</title>
        <authorList>
            <person name="Ugalde J.A."/>
            <person name="Narasingarao P."/>
            <person name="Kuo S."/>
            <person name="Podell S."/>
            <person name="Allen E.E."/>
        </authorList>
    </citation>
    <scope>NUCLEOTIDE SEQUENCE [LARGE SCALE GENOMIC DNA]</scope>
    <source>
        <strain evidence="1 2">G22</strain>
    </source>
</reference>
<accession>V4H908</accession>
<protein>
    <submittedName>
        <fullName evidence="1">Uncharacterized protein</fullName>
    </submittedName>
</protein>
<name>V4H908_9EURY</name>
<keyword evidence="2" id="KW-1185">Reference proteome</keyword>
<dbReference type="EMBL" id="ASGZ01000061">
    <property type="protein sequence ID" value="ESP87200.1"/>
    <property type="molecule type" value="Genomic_DNA"/>
</dbReference>
<proteinExistence type="predicted"/>